<proteinExistence type="predicted"/>
<sequence length="449" mass="51573">MENKTRNEGNNNIIIQGITDSTITLEVNGVTQEIQNEMASLNALLERINTQQVEIAGKIYALGELGQADLGLKKTFNVFIIKKLMFALAEHGLVHAQTFLDRTKSIEGWENNSRVLTRAKQIISNAFVSVIGIQLRKIIAIGQQSFSEEKQETYIKTCYQAAENTIQLLNFTLISVFWDVQKISNYELNEAETEILSLFFDDSIGRNLLNDVTLLEVLLNIFEKNEIPLPLKELKELNVERFKQNCSRIQKLESLLEKSQHSLITCFEMEGQLTEFLTHLILFMNYDMLSVKSGVYDKKRTSLPKYIQSYIELGIEQKFNESTEVLNILKIPVVTNSVLICNKQSKDGVCINLSPFVIDYNTQVLEKGAKICFFFSKGLDGKSIDYRFLEDNTIENVPYSNMLKENIKMEDLMRDNRNHIKLKFDIIIEQFEAAKNEVLKNSSIRKMEE</sequence>
<accession>A0A6S6TT63</accession>
<protein>
    <submittedName>
        <fullName evidence="1">CHAT domain-containing protein</fullName>
    </submittedName>
</protein>
<evidence type="ECO:0000313" key="1">
    <source>
        <dbReference type="EMBL" id="CAA6825901.1"/>
    </source>
</evidence>
<name>A0A6S6TT63_9BACT</name>
<organism evidence="1">
    <name type="scientific">uncultured Aureispira sp</name>
    <dbReference type="NCBI Taxonomy" id="1331704"/>
    <lineage>
        <taxon>Bacteria</taxon>
        <taxon>Pseudomonadati</taxon>
        <taxon>Bacteroidota</taxon>
        <taxon>Saprospiria</taxon>
        <taxon>Saprospirales</taxon>
        <taxon>Saprospiraceae</taxon>
        <taxon>Aureispira</taxon>
        <taxon>environmental samples</taxon>
    </lineage>
</organism>
<dbReference type="EMBL" id="CACVAQ010000371">
    <property type="protein sequence ID" value="CAA6825901.1"/>
    <property type="molecule type" value="Genomic_DNA"/>
</dbReference>
<gene>
    <name evidence="1" type="ORF">HELGO_WM50379</name>
</gene>
<dbReference type="AlphaFoldDB" id="A0A6S6TT63"/>
<reference evidence="1" key="1">
    <citation type="submission" date="2020-01" db="EMBL/GenBank/DDBJ databases">
        <authorList>
            <person name="Meier V. D."/>
            <person name="Meier V D."/>
        </authorList>
    </citation>
    <scope>NUCLEOTIDE SEQUENCE</scope>
    <source>
        <strain evidence="1">HLG_WM_MAG_10</strain>
    </source>
</reference>